<dbReference type="GO" id="GO:0003677">
    <property type="term" value="F:DNA binding"/>
    <property type="evidence" value="ECO:0007669"/>
    <property type="project" value="UniProtKB-UniRule"/>
</dbReference>
<dbReference type="InterPro" id="IPR050454">
    <property type="entry name" value="RTT106/SSRP1_HistChap/FACT"/>
</dbReference>
<evidence type="ECO:0000256" key="9">
    <source>
        <dbReference type="PROSITE-ProRule" id="PRU00267"/>
    </source>
</evidence>
<dbReference type="Pfam" id="PF17292">
    <property type="entry name" value="POB3_N"/>
    <property type="match status" value="1"/>
</dbReference>
<dbReference type="InterPro" id="IPR009071">
    <property type="entry name" value="HMG_box_dom"/>
</dbReference>
<keyword evidence="8 9" id="KW-0539">Nucleus</keyword>
<feature type="domain" description="HMG box" evidence="12">
    <location>
        <begin position="606"/>
        <end position="674"/>
    </location>
</feature>
<comment type="similarity">
    <text evidence="1 10">Belongs to the SSRP1 family.</text>
</comment>
<feature type="compositionally biased region" description="Acidic residues" evidence="11">
    <location>
        <begin position="680"/>
        <end position="698"/>
    </location>
</feature>
<evidence type="ECO:0000256" key="11">
    <source>
        <dbReference type="SAM" id="MobiDB-lite"/>
    </source>
</evidence>
<keyword evidence="7 10" id="KW-0234">DNA repair</keyword>
<comment type="function">
    <text evidence="10">Component of the FACT complex, a general chromatin factor that acts to reorganize nucleosomes. The FACT complex is involved in multiple processes that require DNA as a template such as mRNA elongation, DNA replication and DNA repair. During transcription elongation the FACT complex acts as a histone chaperone that both destabilizes and restores nucleosomal structure. It facilitates the passage of RNA polymerase II and transcription by promoting the dissociation of one histone H2A-H2B dimer from the nucleosome, then subsequently promotes the reestablishment of the nucleosome following the passage of RNA polymerase II.</text>
</comment>
<evidence type="ECO:0000256" key="7">
    <source>
        <dbReference type="ARBA" id="ARBA00023204"/>
    </source>
</evidence>
<feature type="compositionally biased region" description="Basic residues" evidence="11">
    <location>
        <begin position="582"/>
        <end position="601"/>
    </location>
</feature>
<reference evidence="13" key="1">
    <citation type="submission" date="2021-01" db="EMBL/GenBank/DDBJ databases">
        <authorList>
            <person name="Corre E."/>
            <person name="Pelletier E."/>
            <person name="Niang G."/>
            <person name="Scheremetjew M."/>
            <person name="Finn R."/>
            <person name="Kale V."/>
            <person name="Holt S."/>
            <person name="Cochrane G."/>
            <person name="Meng A."/>
            <person name="Brown T."/>
            <person name="Cohen L."/>
        </authorList>
    </citation>
    <scope>NUCLEOTIDE SEQUENCE</scope>
    <source>
        <strain evidence="13">CCMP1510</strain>
    </source>
</reference>
<feature type="compositionally biased region" description="Basic and acidic residues" evidence="11">
    <location>
        <begin position="659"/>
        <end position="679"/>
    </location>
</feature>
<dbReference type="GO" id="GO:0031491">
    <property type="term" value="F:nucleosome binding"/>
    <property type="evidence" value="ECO:0007669"/>
    <property type="project" value="TreeGrafter"/>
</dbReference>
<dbReference type="CDD" id="cd13230">
    <property type="entry name" value="PH1_SSRP1-like"/>
    <property type="match status" value="1"/>
</dbReference>
<dbReference type="InterPro" id="IPR048993">
    <property type="entry name" value="SSRP1-like_PH1"/>
</dbReference>
<organism evidence="13">
    <name type="scientific">Aureoumbra lagunensis</name>
    <dbReference type="NCBI Taxonomy" id="44058"/>
    <lineage>
        <taxon>Eukaryota</taxon>
        <taxon>Sar</taxon>
        <taxon>Stramenopiles</taxon>
        <taxon>Ochrophyta</taxon>
        <taxon>Pelagophyceae</taxon>
        <taxon>Pelagomonadales</taxon>
        <taxon>Aureoumbra</taxon>
    </lineage>
</organism>
<keyword evidence="5 10" id="KW-0805">Transcription regulation</keyword>
<feature type="DNA-binding region" description="HMG box" evidence="9">
    <location>
        <begin position="606"/>
        <end position="674"/>
    </location>
</feature>
<dbReference type="PRINTS" id="PR00887">
    <property type="entry name" value="SSRCOGNITION"/>
</dbReference>
<evidence type="ECO:0000256" key="8">
    <source>
        <dbReference type="ARBA" id="ARBA00023242"/>
    </source>
</evidence>
<dbReference type="PANTHER" id="PTHR45849:SF1">
    <property type="entry name" value="FACT COMPLEX SUBUNIT SSRP1"/>
    <property type="match status" value="1"/>
</dbReference>
<dbReference type="SMART" id="SM01287">
    <property type="entry name" value="Rtt106"/>
    <property type="match status" value="1"/>
</dbReference>
<evidence type="ECO:0000256" key="1">
    <source>
        <dbReference type="ARBA" id="ARBA00010060"/>
    </source>
</evidence>
<keyword evidence="6 10" id="KW-0804">Transcription</keyword>
<dbReference type="GO" id="GO:0035101">
    <property type="term" value="C:FACT complex"/>
    <property type="evidence" value="ECO:0007669"/>
    <property type="project" value="TreeGrafter"/>
</dbReference>
<comment type="subcellular location">
    <subcellularLocation>
        <location evidence="10">Nucleus</location>
    </subcellularLocation>
    <subcellularLocation>
        <location evidence="10">Chromosome</location>
    </subcellularLocation>
</comment>
<dbReference type="Pfam" id="PF00505">
    <property type="entry name" value="HMG_box"/>
    <property type="match status" value="1"/>
</dbReference>
<dbReference type="Gene3D" id="2.30.29.30">
    <property type="entry name" value="Pleckstrin-homology domain (PH domain)/Phosphotyrosine-binding domain (PTB)"/>
    <property type="match status" value="2"/>
</dbReference>
<keyword evidence="2 10" id="KW-0158">Chromosome</keyword>
<dbReference type="SUPFAM" id="SSF47095">
    <property type="entry name" value="HMG-box"/>
    <property type="match status" value="1"/>
</dbReference>
<accession>A0A7S3JQX5</accession>
<dbReference type="InterPro" id="IPR011993">
    <property type="entry name" value="PH-like_dom_sf"/>
</dbReference>
<evidence type="ECO:0000259" key="12">
    <source>
        <dbReference type="PROSITE" id="PS50118"/>
    </source>
</evidence>
<dbReference type="InterPro" id="IPR035417">
    <property type="entry name" value="SSRP1/POB3_N"/>
</dbReference>
<dbReference type="InterPro" id="IPR024954">
    <property type="entry name" value="SSRP1_DD"/>
</dbReference>
<dbReference type="InterPro" id="IPR013719">
    <property type="entry name" value="RTT106/SPT16-like_middle_dom"/>
</dbReference>
<dbReference type="Pfam" id="PF08512">
    <property type="entry name" value="Rttp106-like_middle"/>
    <property type="match status" value="1"/>
</dbReference>
<dbReference type="GO" id="GO:0006281">
    <property type="term" value="P:DNA repair"/>
    <property type="evidence" value="ECO:0007669"/>
    <property type="project" value="UniProtKB-KW"/>
</dbReference>
<evidence type="ECO:0000256" key="2">
    <source>
        <dbReference type="ARBA" id="ARBA00022454"/>
    </source>
</evidence>
<evidence type="ECO:0000256" key="4">
    <source>
        <dbReference type="ARBA" id="ARBA00022763"/>
    </source>
</evidence>
<dbReference type="Gene3D" id="1.10.30.10">
    <property type="entry name" value="High mobility group box domain"/>
    <property type="match status" value="1"/>
</dbReference>
<dbReference type="InterPro" id="IPR036910">
    <property type="entry name" value="HMG_box_dom_sf"/>
</dbReference>
<dbReference type="SUPFAM" id="SSF50729">
    <property type="entry name" value="PH domain-like"/>
    <property type="match status" value="1"/>
</dbReference>
<dbReference type="AlphaFoldDB" id="A0A7S3JQX5"/>
<evidence type="ECO:0000313" key="13">
    <source>
        <dbReference type="EMBL" id="CAE0362131.1"/>
    </source>
</evidence>
<dbReference type="Gene3D" id="2.30.29.220">
    <property type="entry name" value="Structure-specific recognition protein (SSRP1)"/>
    <property type="match status" value="1"/>
</dbReference>
<dbReference type="PANTHER" id="PTHR45849">
    <property type="entry name" value="FACT COMPLEX SUBUNIT SSRP1"/>
    <property type="match status" value="1"/>
</dbReference>
<dbReference type="GO" id="GO:0042393">
    <property type="term" value="F:histone binding"/>
    <property type="evidence" value="ECO:0007669"/>
    <property type="project" value="TreeGrafter"/>
</dbReference>
<dbReference type="PROSITE" id="PS50118">
    <property type="entry name" value="HMG_BOX_2"/>
    <property type="match status" value="1"/>
</dbReference>
<sequence length="698" mass="78973">MSDRTTFMNIKTQGRSGVGSLSIDETTIRWTPRGEDASTGRRLDGKNVSLATWSMFGKRLGSCCIYDKDGEGKMRCDGFVRKDREKLADALKKCGGGNHTIRLEDREYSSAGLCGGSVEFEESRLVLRPAAGMIHHKSNTEKTEIGEEEDVEATKRIFEVDARHVSQCVLPSGIGSKGGEPKEVTMQFVENDAGDGDEHQLVELRVWVPPDAPIDNEDLDDDREPGATRLQQRIMKLSKMRAVTGDMLAEFASDDGTFLLPRGRYGVEMYSSFFRMHGNMYDYKIAYSDVERYILLPKNDDIHYVLIIALDKPIRQGQQRYAFLVWQLKRSDASIDINLTDQAIIDRYGENTGLKPSLTGPYYQLVARVFKVLSSKKVYTTGKFKSSDDRHAVSCSVKARTGQLYPLERSFVFIHQPTLVLRFEDIAAVEFERFSGYGQGSATRNFDLRVTMKSSSTDSGKNDEHVFTSIERTEYNILSEFLSNKNLKIKNLQTAETEQQQQLSNLLDDDDDDDDDAGADGSMLDSEEEDDDFVPEKPLPSSSKKKRKADDDESDDDESDDDEPVIQTKKKKTVAKSTSSSKQKRKSAAPDQKKKKKRKKKDPNAPKGKTSAYIYFCNEKRPSIKEKDPSLSAPDTLKELGRLWKALDDEAKEPYKKLAEADAARWKSETEEYKKNRKEEEEEEEDEDDDDDDDDEDA</sequence>
<feature type="compositionally biased region" description="Acidic residues" evidence="11">
    <location>
        <begin position="507"/>
        <end position="518"/>
    </location>
</feature>
<feature type="region of interest" description="Disordered" evidence="11">
    <location>
        <begin position="659"/>
        <end position="698"/>
    </location>
</feature>
<dbReference type="CDD" id="cd13231">
    <property type="entry name" value="PH2_SSRP1-like"/>
    <property type="match status" value="1"/>
</dbReference>
<keyword evidence="4 10" id="KW-0227">DNA damage</keyword>
<proteinExistence type="inferred from homology"/>
<dbReference type="SMART" id="SM00398">
    <property type="entry name" value="HMG"/>
    <property type="match status" value="1"/>
</dbReference>
<dbReference type="EMBL" id="HBIJ01004047">
    <property type="protein sequence ID" value="CAE0362131.1"/>
    <property type="molecule type" value="Transcribed_RNA"/>
</dbReference>
<name>A0A7S3JQX5_9STRA</name>
<evidence type="ECO:0000256" key="6">
    <source>
        <dbReference type="ARBA" id="ARBA00023163"/>
    </source>
</evidence>
<dbReference type="InterPro" id="IPR038167">
    <property type="entry name" value="SSRP1_sf"/>
</dbReference>
<evidence type="ECO:0000256" key="10">
    <source>
        <dbReference type="RuleBase" id="RU364013"/>
    </source>
</evidence>
<protein>
    <recommendedName>
        <fullName evidence="10">FACT complex subunit SSRP1</fullName>
    </recommendedName>
</protein>
<evidence type="ECO:0000256" key="3">
    <source>
        <dbReference type="ARBA" id="ARBA00022705"/>
    </source>
</evidence>
<dbReference type="Pfam" id="PF03531">
    <property type="entry name" value="SSrecog"/>
    <property type="match status" value="1"/>
</dbReference>
<feature type="region of interest" description="Disordered" evidence="11">
    <location>
        <begin position="506"/>
        <end position="614"/>
    </location>
</feature>
<feature type="compositionally biased region" description="Acidic residues" evidence="11">
    <location>
        <begin position="551"/>
        <end position="564"/>
    </location>
</feature>
<keyword evidence="3 10" id="KW-0235">DNA replication</keyword>
<keyword evidence="9" id="KW-0238">DNA-binding</keyword>
<dbReference type="FunFam" id="2.30.29.150:FF:000001">
    <property type="entry name" value="Fact complex subunit ssrp1"/>
    <property type="match status" value="1"/>
</dbReference>
<dbReference type="InterPro" id="IPR000969">
    <property type="entry name" value="SSRP1/POB3"/>
</dbReference>
<evidence type="ECO:0000256" key="5">
    <source>
        <dbReference type="ARBA" id="ARBA00023015"/>
    </source>
</evidence>
<dbReference type="Gene3D" id="2.30.29.150">
    <property type="match status" value="1"/>
</dbReference>
<dbReference type="GO" id="GO:0006260">
    <property type="term" value="P:DNA replication"/>
    <property type="evidence" value="ECO:0007669"/>
    <property type="project" value="UniProtKB-KW"/>
</dbReference>
<dbReference type="Pfam" id="PF21103">
    <property type="entry name" value="PH1_SSRP1-like"/>
    <property type="match status" value="1"/>
</dbReference>
<gene>
    <name evidence="13" type="ORF">ALAG00032_LOCUS2872</name>
</gene>